<dbReference type="EMBL" id="JBBMFD010000026">
    <property type="protein sequence ID" value="MEQ2441489.1"/>
    <property type="molecule type" value="Genomic_DNA"/>
</dbReference>
<dbReference type="Proteomes" id="UP001489509">
    <property type="component" value="Unassembled WGS sequence"/>
</dbReference>
<reference evidence="1 2" key="1">
    <citation type="submission" date="2024-03" db="EMBL/GenBank/DDBJ databases">
        <title>Human intestinal bacterial collection.</title>
        <authorList>
            <person name="Pauvert C."/>
            <person name="Hitch T.C.A."/>
            <person name="Clavel T."/>
        </authorList>
    </citation>
    <scope>NUCLEOTIDE SEQUENCE [LARGE SCALE GENOMIC DNA]</scope>
    <source>
        <strain evidence="1 2">CLA-JM-H44</strain>
    </source>
</reference>
<name>A0ABV1E2E7_9FIRM</name>
<sequence>MQLAVYSRAAFPPLPGTKCRLSVMYKWHSPSLPTEEGHWIAAVFHAKRNNGMCDKKSFSEQLEKYNILLKKEENTHGILHNKTTKNIETIHKTTANFLHSTVISP</sequence>
<gene>
    <name evidence="1" type="ORF">WMO26_11685</name>
</gene>
<keyword evidence="2" id="KW-1185">Reference proteome</keyword>
<comment type="caution">
    <text evidence="1">The sequence shown here is derived from an EMBL/GenBank/DDBJ whole genome shotgun (WGS) entry which is preliminary data.</text>
</comment>
<organism evidence="1 2">
    <name type="scientific">Solibaculum intestinale</name>
    <dbReference type="NCBI Taxonomy" id="3133165"/>
    <lineage>
        <taxon>Bacteria</taxon>
        <taxon>Bacillati</taxon>
        <taxon>Bacillota</taxon>
        <taxon>Clostridia</taxon>
        <taxon>Eubacteriales</taxon>
        <taxon>Oscillospiraceae</taxon>
        <taxon>Solibaculum</taxon>
    </lineage>
</organism>
<evidence type="ECO:0000313" key="2">
    <source>
        <dbReference type="Proteomes" id="UP001489509"/>
    </source>
</evidence>
<evidence type="ECO:0000313" key="1">
    <source>
        <dbReference type="EMBL" id="MEQ2441489.1"/>
    </source>
</evidence>
<proteinExistence type="predicted"/>
<accession>A0ABV1E2E7</accession>
<protein>
    <submittedName>
        <fullName evidence="1">Uncharacterized protein</fullName>
    </submittedName>
</protein>